<comment type="caution">
    <text evidence="2">The sequence shown here is derived from an EMBL/GenBank/DDBJ whole genome shotgun (WGS) entry which is preliminary data.</text>
</comment>
<gene>
    <name evidence="1" type="ORF">BBJ29_007012</name>
    <name evidence="2" type="ORF">BBP00_00000724</name>
</gene>
<proteinExistence type="predicted"/>
<reference evidence="3 4" key="1">
    <citation type="submission" date="2018-07" db="EMBL/GenBank/DDBJ databases">
        <title>Genome sequencing of oomycete isolates from Chile give support for New Zealand origin for Phytophthora kernoviae and make available the first Nothophytophthora sp. genome.</title>
        <authorList>
            <person name="Studholme D.J."/>
            <person name="Sanfuentes E."/>
            <person name="Panda P."/>
            <person name="Hill R."/>
            <person name="Sambles C."/>
            <person name="Grant M."/>
            <person name="Williams N.M."/>
            <person name="Mcdougal R.L."/>
        </authorList>
    </citation>
    <scope>NUCLEOTIDE SEQUENCE [LARGE SCALE GENOMIC DNA]</scope>
    <source>
        <strain evidence="2">Chile6</strain>
        <strain evidence="1">Chile7</strain>
    </source>
</reference>
<dbReference type="Gene3D" id="1.10.8.10">
    <property type="entry name" value="DNA helicase RuvA subunit, C-terminal domain"/>
    <property type="match status" value="1"/>
</dbReference>
<dbReference type="EMBL" id="MBDO02000009">
    <property type="protein sequence ID" value="RLN68876.1"/>
    <property type="molecule type" value="Genomic_DNA"/>
</dbReference>
<evidence type="ECO:0000313" key="3">
    <source>
        <dbReference type="Proteomes" id="UP000277300"/>
    </source>
</evidence>
<evidence type="ECO:0000313" key="4">
    <source>
        <dbReference type="Proteomes" id="UP000284657"/>
    </source>
</evidence>
<dbReference type="EMBL" id="MBAD02002729">
    <property type="protein sequence ID" value="RLN45039.1"/>
    <property type="molecule type" value="Genomic_DNA"/>
</dbReference>
<evidence type="ECO:0000313" key="1">
    <source>
        <dbReference type="EMBL" id="RLN45039.1"/>
    </source>
</evidence>
<dbReference type="OrthoDB" id="113557at2759"/>
<dbReference type="Proteomes" id="UP000284657">
    <property type="component" value="Unassembled WGS sequence"/>
</dbReference>
<name>A0A3F2S236_9STRA</name>
<organism evidence="2 3">
    <name type="scientific">Phytophthora kernoviae</name>
    <dbReference type="NCBI Taxonomy" id="325452"/>
    <lineage>
        <taxon>Eukaryota</taxon>
        <taxon>Sar</taxon>
        <taxon>Stramenopiles</taxon>
        <taxon>Oomycota</taxon>
        <taxon>Peronosporomycetes</taxon>
        <taxon>Peronosporales</taxon>
        <taxon>Peronosporaceae</taxon>
        <taxon>Phytophthora</taxon>
    </lineage>
</organism>
<protein>
    <recommendedName>
        <fullName evidence="5">UBA domain-containing protein</fullName>
    </recommendedName>
</protein>
<sequence length="249" mass="27355">MQPNGSPDCVEGFSLPDVELASKVEAYLAGIEVTDHNPAILFSWDNEALEEFVQAANSEADGHPLWFSQPRGSVSPSSITSDIIGYLAQLGGGRCDHVLLAPNSLIQYGHLQERLQYMQYDEFMQKCMSSVTSGKTLAHPKHFRQITKMLVLRVRCVDDGRELLLERHGADEQSVQVAELKRNNLSDAVALLAEGKVKEQSSGEAKDAVNGADELVAMGFERGLVQVMYESCGKDERLTTNALLQTLES</sequence>
<evidence type="ECO:0000313" key="2">
    <source>
        <dbReference type="EMBL" id="RLN68876.1"/>
    </source>
</evidence>
<dbReference type="Proteomes" id="UP000277300">
    <property type="component" value="Unassembled WGS sequence"/>
</dbReference>
<accession>A0A3F2S236</accession>
<dbReference type="AlphaFoldDB" id="A0A3F2S236"/>
<evidence type="ECO:0008006" key="5">
    <source>
        <dbReference type="Google" id="ProtNLM"/>
    </source>
</evidence>